<dbReference type="EMBL" id="UYSG01004228">
    <property type="protein sequence ID" value="VDL58425.1"/>
    <property type="molecule type" value="Genomic_DNA"/>
</dbReference>
<dbReference type="GO" id="GO:0005634">
    <property type="term" value="C:nucleus"/>
    <property type="evidence" value="ECO:0007669"/>
    <property type="project" value="TreeGrafter"/>
</dbReference>
<dbReference type="SUPFAM" id="SSF56112">
    <property type="entry name" value="Protein kinase-like (PK-like)"/>
    <property type="match status" value="1"/>
</dbReference>
<dbReference type="InterPro" id="IPR011009">
    <property type="entry name" value="Kinase-like_dom_sf"/>
</dbReference>
<evidence type="ECO:0000256" key="5">
    <source>
        <dbReference type="ARBA" id="ARBA00022777"/>
    </source>
</evidence>
<dbReference type="PANTHER" id="PTHR24056">
    <property type="entry name" value="CELL DIVISION PROTEIN KINASE"/>
    <property type="match status" value="1"/>
</dbReference>
<dbReference type="InterPro" id="IPR050108">
    <property type="entry name" value="CDK"/>
</dbReference>
<evidence type="ECO:0000313" key="8">
    <source>
        <dbReference type="EMBL" id="VDL58425.1"/>
    </source>
</evidence>
<feature type="domain" description="Protein kinase" evidence="7">
    <location>
        <begin position="38"/>
        <end position="326"/>
    </location>
</feature>
<dbReference type="GO" id="GO:0005524">
    <property type="term" value="F:ATP binding"/>
    <property type="evidence" value="ECO:0007669"/>
    <property type="project" value="UniProtKB-KW"/>
</dbReference>
<organism evidence="10">
    <name type="scientific">Hymenolepis diminuta</name>
    <name type="common">Rat tapeworm</name>
    <dbReference type="NCBI Taxonomy" id="6216"/>
    <lineage>
        <taxon>Eukaryota</taxon>
        <taxon>Metazoa</taxon>
        <taxon>Spiralia</taxon>
        <taxon>Lophotrochozoa</taxon>
        <taxon>Platyhelminthes</taxon>
        <taxon>Cestoda</taxon>
        <taxon>Eucestoda</taxon>
        <taxon>Cyclophyllidea</taxon>
        <taxon>Hymenolepididae</taxon>
        <taxon>Hymenolepis</taxon>
    </lineage>
</organism>
<evidence type="ECO:0000259" key="7">
    <source>
        <dbReference type="PROSITE" id="PS50011"/>
    </source>
</evidence>
<dbReference type="Pfam" id="PF00069">
    <property type="entry name" value="Pkinase"/>
    <property type="match status" value="1"/>
</dbReference>
<gene>
    <name evidence="8" type="ORF">HDID_LOCUS6107</name>
</gene>
<name>A0A0R3SME5_HYMDI</name>
<keyword evidence="2" id="KW-0723">Serine/threonine-protein kinase</keyword>
<keyword evidence="3" id="KW-0808">Transferase</keyword>
<dbReference type="AlphaFoldDB" id="A0A0R3SME5"/>
<sequence>MPHQLLTHELNEVKNIIKSCFQRFIPNFNIEISPKCNYQAVQSIDRGIYGQVYKAALPQTEGFVAVKELKSFKHGDGRVNLQVVRDLGGLSLFKHENIVKLEGICVKGGKKSHLLTPFSVVGGRTVNPYISLVMELCECNLSIPIKRRIIKEDSQRKCIMRHLLNGLSYLHSMGVMHRDLKPQNLLINADGILKITDFGTARFQDPNDPKYSPLIGSPSYAPPELLLKLENYNQSFDMWSGDDNLAILKSISHYCGGINDATLPGAGNSQIYSSYASEIHMGSNALAGDFKPMNIEENAFDLIKVLLAINPFKRISALEALDHNFLTQPPAPDSDLKSLFTK</sequence>
<keyword evidence="6" id="KW-0067">ATP-binding</keyword>
<comment type="similarity">
    <text evidence="1">Belongs to the protein kinase superfamily. CMGC Ser/Thr protein kinase family. CDC2/CDKX subfamily.</text>
</comment>
<dbReference type="SMART" id="SM00220">
    <property type="entry name" value="S_TKc"/>
    <property type="match status" value="1"/>
</dbReference>
<dbReference type="PROSITE" id="PS50011">
    <property type="entry name" value="PROTEIN_KINASE_DOM"/>
    <property type="match status" value="1"/>
</dbReference>
<dbReference type="Gene3D" id="3.30.200.20">
    <property type="entry name" value="Phosphorylase Kinase, domain 1"/>
    <property type="match status" value="1"/>
</dbReference>
<dbReference type="Proteomes" id="UP000274504">
    <property type="component" value="Unassembled WGS sequence"/>
</dbReference>
<evidence type="ECO:0000313" key="9">
    <source>
        <dbReference type="Proteomes" id="UP000274504"/>
    </source>
</evidence>
<reference evidence="10" key="1">
    <citation type="submission" date="2017-02" db="UniProtKB">
        <authorList>
            <consortium name="WormBaseParasite"/>
        </authorList>
    </citation>
    <scope>IDENTIFICATION</scope>
</reference>
<keyword evidence="5" id="KW-0418">Kinase</keyword>
<dbReference type="PROSITE" id="PS00108">
    <property type="entry name" value="PROTEIN_KINASE_ST"/>
    <property type="match status" value="1"/>
</dbReference>
<accession>A0A0R3SME5</accession>
<dbReference type="OrthoDB" id="6284126at2759"/>
<dbReference type="GO" id="GO:0004674">
    <property type="term" value="F:protein serine/threonine kinase activity"/>
    <property type="evidence" value="ECO:0007669"/>
    <property type="project" value="UniProtKB-KW"/>
</dbReference>
<evidence type="ECO:0000256" key="3">
    <source>
        <dbReference type="ARBA" id="ARBA00022679"/>
    </source>
</evidence>
<dbReference type="WBParaSite" id="HDID_0000611001-mRNA-1">
    <property type="protein sequence ID" value="HDID_0000611001-mRNA-1"/>
    <property type="gene ID" value="HDID_0000611001"/>
</dbReference>
<proteinExistence type="inferred from homology"/>
<dbReference type="InterPro" id="IPR008271">
    <property type="entry name" value="Ser/Thr_kinase_AS"/>
</dbReference>
<evidence type="ECO:0000256" key="6">
    <source>
        <dbReference type="ARBA" id="ARBA00022840"/>
    </source>
</evidence>
<dbReference type="InterPro" id="IPR000719">
    <property type="entry name" value="Prot_kinase_dom"/>
</dbReference>
<evidence type="ECO:0000256" key="4">
    <source>
        <dbReference type="ARBA" id="ARBA00022741"/>
    </source>
</evidence>
<evidence type="ECO:0000256" key="2">
    <source>
        <dbReference type="ARBA" id="ARBA00022527"/>
    </source>
</evidence>
<evidence type="ECO:0000256" key="1">
    <source>
        <dbReference type="ARBA" id="ARBA00006485"/>
    </source>
</evidence>
<reference evidence="8 9" key="2">
    <citation type="submission" date="2018-11" db="EMBL/GenBank/DDBJ databases">
        <authorList>
            <consortium name="Pathogen Informatics"/>
        </authorList>
    </citation>
    <scope>NUCLEOTIDE SEQUENCE [LARGE SCALE GENOMIC DNA]</scope>
</reference>
<dbReference type="STRING" id="6216.A0A0R3SME5"/>
<protein>
    <submittedName>
        <fullName evidence="10">Protein kinase domain-containing protein</fullName>
    </submittedName>
</protein>
<dbReference type="Gene3D" id="1.10.510.10">
    <property type="entry name" value="Transferase(Phosphotransferase) domain 1"/>
    <property type="match status" value="1"/>
</dbReference>
<keyword evidence="4" id="KW-0547">Nucleotide-binding</keyword>
<evidence type="ECO:0000313" key="10">
    <source>
        <dbReference type="WBParaSite" id="HDID_0000611001-mRNA-1"/>
    </source>
</evidence>